<evidence type="ECO:0000313" key="14">
    <source>
        <dbReference type="EMBL" id="OGF82599.1"/>
    </source>
</evidence>
<dbReference type="InterPro" id="IPR029044">
    <property type="entry name" value="Nucleotide-diphossugar_trans"/>
</dbReference>
<evidence type="ECO:0000256" key="5">
    <source>
        <dbReference type="ARBA" id="ARBA00022676"/>
    </source>
</evidence>
<sequence>MYLSVIVPAYNEGARLPKTLRRFEEYFSSKPFSYEILIAADGPRDNTIEIAKKMASEIKNLRILDRRKNYGKGYTVREGMLAAKGKIRLFADADNSTDIAHFDMMRPLFDKGYDVVIASRDPKDAPGARQQFPQPFIKRLAGNMGNLFVQIVAVSGIWDTQCGFKAFRAEAAQNIFSRSKINKWGFDIEVLALARTLHYKIGIIPANWINDPSSHVSFFAYFQVLLETVKIRWNLMRGKYSL</sequence>
<reference evidence="14 15" key="1">
    <citation type="journal article" date="2016" name="Nat. Commun.">
        <title>Thousands of microbial genomes shed light on interconnected biogeochemical processes in an aquifer system.</title>
        <authorList>
            <person name="Anantharaman K."/>
            <person name="Brown C.T."/>
            <person name="Hug L.A."/>
            <person name="Sharon I."/>
            <person name="Castelle C.J."/>
            <person name="Probst A.J."/>
            <person name="Thomas B.C."/>
            <person name="Singh A."/>
            <person name="Wilkins M.J."/>
            <person name="Karaoz U."/>
            <person name="Brodie E.L."/>
            <person name="Williams K.H."/>
            <person name="Hubbard S.S."/>
            <person name="Banfield J.F."/>
        </authorList>
    </citation>
    <scope>NUCLEOTIDE SEQUENCE [LARGE SCALE GENOMIC DNA]</scope>
</reference>
<dbReference type="SUPFAM" id="SSF53448">
    <property type="entry name" value="Nucleotide-diphospho-sugar transferases"/>
    <property type="match status" value="1"/>
</dbReference>
<keyword evidence="11" id="KW-0472">Membrane</keyword>
<dbReference type="InterPro" id="IPR001173">
    <property type="entry name" value="Glyco_trans_2-like"/>
</dbReference>
<protein>
    <recommendedName>
        <fullName evidence="4">dolichyl-phosphate beta-glucosyltransferase</fullName>
        <ecNumber evidence="4">2.4.1.117</ecNumber>
    </recommendedName>
</protein>
<comment type="similarity">
    <text evidence="3">Belongs to the glycosyltransferase 2 family.</text>
</comment>
<dbReference type="GO" id="GO:0006487">
    <property type="term" value="P:protein N-linked glycosylation"/>
    <property type="evidence" value="ECO:0007669"/>
    <property type="project" value="TreeGrafter"/>
</dbReference>
<name>A0A1F5X3X8_9BACT</name>
<evidence type="ECO:0000256" key="9">
    <source>
        <dbReference type="ARBA" id="ARBA00022968"/>
    </source>
</evidence>
<feature type="domain" description="Glycosyltransferase 2-like" evidence="13">
    <location>
        <begin position="4"/>
        <end position="175"/>
    </location>
</feature>
<evidence type="ECO:0000256" key="10">
    <source>
        <dbReference type="ARBA" id="ARBA00022989"/>
    </source>
</evidence>
<keyword evidence="6" id="KW-0808">Transferase</keyword>
<comment type="pathway">
    <text evidence="2">Protein modification; protein glycosylation.</text>
</comment>
<accession>A0A1F5X3X8</accession>
<dbReference type="EMBL" id="MFIE01000017">
    <property type="protein sequence ID" value="OGF82599.1"/>
    <property type="molecule type" value="Genomic_DNA"/>
</dbReference>
<dbReference type="Pfam" id="PF00535">
    <property type="entry name" value="Glycos_transf_2"/>
    <property type="match status" value="1"/>
</dbReference>
<evidence type="ECO:0000256" key="1">
    <source>
        <dbReference type="ARBA" id="ARBA00004389"/>
    </source>
</evidence>
<evidence type="ECO:0000256" key="2">
    <source>
        <dbReference type="ARBA" id="ARBA00004922"/>
    </source>
</evidence>
<evidence type="ECO:0000256" key="3">
    <source>
        <dbReference type="ARBA" id="ARBA00006739"/>
    </source>
</evidence>
<dbReference type="PANTHER" id="PTHR10859:SF91">
    <property type="entry name" value="DOLICHYL-PHOSPHATE BETA-GLUCOSYLTRANSFERASE"/>
    <property type="match status" value="1"/>
</dbReference>
<evidence type="ECO:0000256" key="8">
    <source>
        <dbReference type="ARBA" id="ARBA00022824"/>
    </source>
</evidence>
<evidence type="ECO:0000259" key="13">
    <source>
        <dbReference type="Pfam" id="PF00535"/>
    </source>
</evidence>
<dbReference type="PANTHER" id="PTHR10859">
    <property type="entry name" value="GLYCOSYL TRANSFERASE"/>
    <property type="match status" value="1"/>
</dbReference>
<proteinExistence type="inferred from homology"/>
<evidence type="ECO:0000256" key="6">
    <source>
        <dbReference type="ARBA" id="ARBA00022679"/>
    </source>
</evidence>
<dbReference type="AlphaFoldDB" id="A0A1F5X3X8"/>
<comment type="catalytic activity">
    <reaction evidence="12">
        <text>a di-trans,poly-cis-dolichyl phosphate + UDP-alpha-D-glucose = a di-trans,poly-cis-dolichyl beta-D-glucosyl phosphate + UDP</text>
        <dbReference type="Rhea" id="RHEA:15401"/>
        <dbReference type="Rhea" id="RHEA-COMP:19498"/>
        <dbReference type="Rhea" id="RHEA-COMP:19502"/>
        <dbReference type="ChEBI" id="CHEBI:57525"/>
        <dbReference type="ChEBI" id="CHEBI:57683"/>
        <dbReference type="ChEBI" id="CHEBI:58223"/>
        <dbReference type="ChEBI" id="CHEBI:58885"/>
        <dbReference type="EC" id="2.4.1.117"/>
    </reaction>
    <physiologicalReaction direction="left-to-right" evidence="12">
        <dbReference type="Rhea" id="RHEA:15402"/>
    </physiologicalReaction>
</comment>
<dbReference type="EC" id="2.4.1.117" evidence="4"/>
<gene>
    <name evidence="14" type="ORF">A3B18_01355</name>
</gene>
<keyword evidence="10" id="KW-1133">Transmembrane helix</keyword>
<comment type="subcellular location">
    <subcellularLocation>
        <location evidence="1">Endoplasmic reticulum membrane</location>
        <topology evidence="1">Single-pass membrane protein</topology>
    </subcellularLocation>
</comment>
<dbReference type="Gene3D" id="3.90.550.10">
    <property type="entry name" value="Spore Coat Polysaccharide Biosynthesis Protein SpsA, Chain A"/>
    <property type="match status" value="1"/>
</dbReference>
<dbReference type="InterPro" id="IPR035518">
    <property type="entry name" value="DPG_synthase"/>
</dbReference>
<keyword evidence="7" id="KW-0812">Transmembrane</keyword>
<organism evidence="14 15">
    <name type="scientific">Candidatus Giovannonibacteria bacterium RIFCSPLOWO2_01_FULL_46_13</name>
    <dbReference type="NCBI Taxonomy" id="1798352"/>
    <lineage>
        <taxon>Bacteria</taxon>
        <taxon>Candidatus Giovannoniibacteriota</taxon>
    </lineage>
</organism>
<evidence type="ECO:0000256" key="11">
    <source>
        <dbReference type="ARBA" id="ARBA00023136"/>
    </source>
</evidence>
<keyword evidence="8" id="KW-0256">Endoplasmic reticulum</keyword>
<dbReference type="GO" id="GO:0004581">
    <property type="term" value="F:dolichyl-phosphate beta-glucosyltransferase activity"/>
    <property type="evidence" value="ECO:0007669"/>
    <property type="project" value="UniProtKB-EC"/>
</dbReference>
<keyword evidence="9" id="KW-0735">Signal-anchor</keyword>
<dbReference type="CDD" id="cd04188">
    <property type="entry name" value="DPG_synthase"/>
    <property type="match status" value="1"/>
</dbReference>
<keyword evidence="5" id="KW-0328">Glycosyltransferase</keyword>
<dbReference type="Proteomes" id="UP000178684">
    <property type="component" value="Unassembled WGS sequence"/>
</dbReference>
<evidence type="ECO:0000256" key="7">
    <source>
        <dbReference type="ARBA" id="ARBA00022692"/>
    </source>
</evidence>
<comment type="caution">
    <text evidence="14">The sequence shown here is derived from an EMBL/GenBank/DDBJ whole genome shotgun (WGS) entry which is preliminary data.</text>
</comment>
<evidence type="ECO:0000256" key="12">
    <source>
        <dbReference type="ARBA" id="ARBA00045097"/>
    </source>
</evidence>
<evidence type="ECO:0000256" key="4">
    <source>
        <dbReference type="ARBA" id="ARBA00012583"/>
    </source>
</evidence>
<evidence type="ECO:0000313" key="15">
    <source>
        <dbReference type="Proteomes" id="UP000178684"/>
    </source>
</evidence>